<evidence type="ECO:0000313" key="2">
    <source>
        <dbReference type="Proteomes" id="UP001257659"/>
    </source>
</evidence>
<dbReference type="SUPFAM" id="SSF55136">
    <property type="entry name" value="Probable bacterial effector-binding domain"/>
    <property type="match status" value="1"/>
</dbReference>
<keyword evidence="2" id="KW-1185">Reference proteome</keyword>
<comment type="caution">
    <text evidence="1">The sequence shown here is derived from an EMBL/GenBank/DDBJ whole genome shotgun (WGS) entry which is preliminary data.</text>
</comment>
<gene>
    <name evidence="1" type="ORF">GGR31_001455</name>
</gene>
<accession>A0ABU1K8J4</accession>
<dbReference type="EMBL" id="JAVDQA010000003">
    <property type="protein sequence ID" value="MDR6300812.1"/>
    <property type="molecule type" value="Genomic_DNA"/>
</dbReference>
<sequence length="49" mass="5849">MPNAVVESWKEIWIKDKELNRKYTADFEVYEQNSQKGKKSEVEIFIAID</sequence>
<proteinExistence type="predicted"/>
<dbReference type="Proteomes" id="UP001257659">
    <property type="component" value="Unassembled WGS sequence"/>
</dbReference>
<dbReference type="Gene3D" id="3.20.80.10">
    <property type="entry name" value="Regulatory factor, effector binding domain"/>
    <property type="match status" value="1"/>
</dbReference>
<dbReference type="InterPro" id="IPR011256">
    <property type="entry name" value="Reg_factor_effector_dom_sf"/>
</dbReference>
<protein>
    <submittedName>
        <fullName evidence="1">Transcriptional regulator YdeE</fullName>
    </submittedName>
</protein>
<organism evidence="1 2">
    <name type="scientific">Mesonia maritima</name>
    <dbReference type="NCBI Taxonomy" id="1793873"/>
    <lineage>
        <taxon>Bacteria</taxon>
        <taxon>Pseudomonadati</taxon>
        <taxon>Bacteroidota</taxon>
        <taxon>Flavobacteriia</taxon>
        <taxon>Flavobacteriales</taxon>
        <taxon>Flavobacteriaceae</taxon>
        <taxon>Mesonia</taxon>
    </lineage>
</organism>
<reference evidence="1 2" key="1">
    <citation type="submission" date="2023-07" db="EMBL/GenBank/DDBJ databases">
        <title>Genomic Encyclopedia of Type Strains, Phase IV (KMG-IV): sequencing the most valuable type-strain genomes for metagenomic binning, comparative biology and taxonomic classification.</title>
        <authorList>
            <person name="Goeker M."/>
        </authorList>
    </citation>
    <scope>NUCLEOTIDE SEQUENCE [LARGE SCALE GENOMIC DNA]</scope>
    <source>
        <strain evidence="1 2">DSM 102814</strain>
    </source>
</reference>
<name>A0ABU1K8J4_9FLAO</name>
<evidence type="ECO:0000313" key="1">
    <source>
        <dbReference type="EMBL" id="MDR6300812.1"/>
    </source>
</evidence>